<reference evidence="1" key="1">
    <citation type="submission" date="2020-07" db="EMBL/GenBank/DDBJ databases">
        <title>Clarias magur genome sequencing, assembly and annotation.</title>
        <authorList>
            <person name="Kushwaha B."/>
            <person name="Kumar R."/>
            <person name="Das P."/>
            <person name="Joshi C.G."/>
            <person name="Kumar D."/>
            <person name="Nagpure N.S."/>
            <person name="Pandey M."/>
            <person name="Agarwal S."/>
            <person name="Srivastava S."/>
            <person name="Singh M."/>
            <person name="Sahoo L."/>
            <person name="Jayasankar P."/>
            <person name="Meher P.K."/>
            <person name="Koringa P.G."/>
            <person name="Iquebal M.A."/>
            <person name="Das S.P."/>
            <person name="Bit A."/>
            <person name="Patnaik S."/>
            <person name="Patel N."/>
            <person name="Shah T.M."/>
            <person name="Hinsu A."/>
            <person name="Jena J.K."/>
        </authorList>
    </citation>
    <scope>NUCLEOTIDE SEQUENCE</scope>
    <source>
        <strain evidence="1">CIFAMagur01</strain>
        <tissue evidence="1">Testis</tissue>
    </source>
</reference>
<dbReference type="AlphaFoldDB" id="A0A8J4U835"/>
<gene>
    <name evidence="1" type="ORF">DAT39_017803</name>
</gene>
<organism evidence="1 2">
    <name type="scientific">Clarias magur</name>
    <name type="common">Asian catfish</name>
    <name type="synonym">Macropteronotus magur</name>
    <dbReference type="NCBI Taxonomy" id="1594786"/>
    <lineage>
        <taxon>Eukaryota</taxon>
        <taxon>Metazoa</taxon>
        <taxon>Chordata</taxon>
        <taxon>Craniata</taxon>
        <taxon>Vertebrata</taxon>
        <taxon>Euteleostomi</taxon>
        <taxon>Actinopterygii</taxon>
        <taxon>Neopterygii</taxon>
        <taxon>Teleostei</taxon>
        <taxon>Ostariophysi</taxon>
        <taxon>Siluriformes</taxon>
        <taxon>Clariidae</taxon>
        <taxon>Clarias</taxon>
    </lineage>
</organism>
<proteinExistence type="predicted"/>
<sequence length="96" mass="11094">MFVRHLGCRCHAVRKPNQSRPSAIHGREAAHNAFCNVKNDLSSTESSPFPTDAIDLREGNALHRIWRMNCCKLQMFTDKQKTYNTSTRAGHQRYYL</sequence>
<dbReference type="Proteomes" id="UP000727407">
    <property type="component" value="Unassembled WGS sequence"/>
</dbReference>
<keyword evidence="2" id="KW-1185">Reference proteome</keyword>
<dbReference type="EMBL" id="QNUK01000497">
    <property type="protein sequence ID" value="KAF5892494.1"/>
    <property type="molecule type" value="Genomic_DNA"/>
</dbReference>
<name>A0A8J4U835_CLAMG</name>
<comment type="caution">
    <text evidence="1">The sequence shown here is derived from an EMBL/GenBank/DDBJ whole genome shotgun (WGS) entry which is preliminary data.</text>
</comment>
<evidence type="ECO:0000313" key="2">
    <source>
        <dbReference type="Proteomes" id="UP000727407"/>
    </source>
</evidence>
<evidence type="ECO:0000313" key="1">
    <source>
        <dbReference type="EMBL" id="KAF5892494.1"/>
    </source>
</evidence>
<accession>A0A8J4U835</accession>
<protein>
    <submittedName>
        <fullName evidence="1">Uncharacterized protein</fullName>
    </submittedName>
</protein>